<evidence type="ECO:0000313" key="1">
    <source>
        <dbReference type="EMBL" id="OUD16157.1"/>
    </source>
</evidence>
<name>A0A251XBQ1_9GAMM</name>
<dbReference type="EMBL" id="MSLT01000001">
    <property type="protein sequence ID" value="OUD16157.1"/>
    <property type="molecule type" value="Genomic_DNA"/>
</dbReference>
<sequence>MADLPPLLLRLECVETYVETVKEGKKTHSITHRNKLWDHAQLSDPPLHDMKKKTTQFSFTIDLPADVPPTKTASVESGSRTVLWQLTVTSEENSIFYAQFDVPVFPVS</sequence>
<comment type="caution">
    <text evidence="1">The sequence shown here is derived from an EMBL/GenBank/DDBJ whole genome shotgun (WGS) entry which is preliminary data.</text>
</comment>
<gene>
    <name evidence="1" type="ORF">TPSD3_00060</name>
</gene>
<protein>
    <recommendedName>
        <fullName evidence="3">Arrestin-like N-terminal domain-containing protein</fullName>
    </recommendedName>
</protein>
<keyword evidence="2" id="KW-1185">Reference proteome</keyword>
<dbReference type="Proteomes" id="UP000194798">
    <property type="component" value="Unassembled WGS sequence"/>
</dbReference>
<organism evidence="1 2">
    <name type="scientific">Thioflexithrix psekupsensis</name>
    <dbReference type="NCBI Taxonomy" id="1570016"/>
    <lineage>
        <taxon>Bacteria</taxon>
        <taxon>Pseudomonadati</taxon>
        <taxon>Pseudomonadota</taxon>
        <taxon>Gammaproteobacteria</taxon>
        <taxon>Thiotrichales</taxon>
        <taxon>Thioflexithrix</taxon>
    </lineage>
</organism>
<evidence type="ECO:0000313" key="2">
    <source>
        <dbReference type="Proteomes" id="UP000194798"/>
    </source>
</evidence>
<accession>A0A251XBQ1</accession>
<dbReference type="AlphaFoldDB" id="A0A251XBQ1"/>
<proteinExistence type="predicted"/>
<evidence type="ECO:0008006" key="3">
    <source>
        <dbReference type="Google" id="ProtNLM"/>
    </source>
</evidence>
<reference evidence="1 2" key="1">
    <citation type="submission" date="2016-12" db="EMBL/GenBank/DDBJ databases">
        <title>Thioflexothrix psekupsii D3 genome sequencing and assembly.</title>
        <authorList>
            <person name="Fomenkov A."/>
            <person name="Vincze T."/>
            <person name="Grabovich M."/>
            <person name="Anton B.P."/>
            <person name="Dubinina G."/>
            <person name="Orlova M."/>
            <person name="Belousova E."/>
            <person name="Roberts R.J."/>
        </authorList>
    </citation>
    <scope>NUCLEOTIDE SEQUENCE [LARGE SCALE GENOMIC DNA]</scope>
    <source>
        <strain evidence="1">D3</strain>
    </source>
</reference>